<accession>A0A0A9FI94</accession>
<name>A0A0A9FI94_ARUDO</name>
<reference evidence="1" key="1">
    <citation type="submission" date="2014-09" db="EMBL/GenBank/DDBJ databases">
        <authorList>
            <person name="Magalhaes I.L.F."/>
            <person name="Oliveira U."/>
            <person name="Santos F.R."/>
            <person name="Vidigal T.H.D.A."/>
            <person name="Brescovit A.D."/>
            <person name="Santos A.J."/>
        </authorList>
    </citation>
    <scope>NUCLEOTIDE SEQUENCE</scope>
    <source>
        <tissue evidence="1">Shoot tissue taken approximately 20 cm above the soil surface</tissue>
    </source>
</reference>
<sequence length="64" mass="7161">MVARGRGRSCWRILARERARKRGRELQCGASELVETVVATHSGWSQLLGIHGGKQNSSSAQQWR</sequence>
<proteinExistence type="predicted"/>
<dbReference type="EMBL" id="GBRH01188045">
    <property type="protein sequence ID" value="JAE09851.1"/>
    <property type="molecule type" value="Transcribed_RNA"/>
</dbReference>
<reference evidence="1" key="2">
    <citation type="journal article" date="2015" name="Data Brief">
        <title>Shoot transcriptome of the giant reed, Arundo donax.</title>
        <authorList>
            <person name="Barrero R.A."/>
            <person name="Guerrero F.D."/>
            <person name="Moolhuijzen P."/>
            <person name="Goolsby J.A."/>
            <person name="Tidwell J."/>
            <person name="Bellgard S.E."/>
            <person name="Bellgard M.I."/>
        </authorList>
    </citation>
    <scope>NUCLEOTIDE SEQUENCE</scope>
    <source>
        <tissue evidence="1">Shoot tissue taken approximately 20 cm above the soil surface</tissue>
    </source>
</reference>
<organism evidence="1">
    <name type="scientific">Arundo donax</name>
    <name type="common">Giant reed</name>
    <name type="synonym">Donax arundinaceus</name>
    <dbReference type="NCBI Taxonomy" id="35708"/>
    <lineage>
        <taxon>Eukaryota</taxon>
        <taxon>Viridiplantae</taxon>
        <taxon>Streptophyta</taxon>
        <taxon>Embryophyta</taxon>
        <taxon>Tracheophyta</taxon>
        <taxon>Spermatophyta</taxon>
        <taxon>Magnoliopsida</taxon>
        <taxon>Liliopsida</taxon>
        <taxon>Poales</taxon>
        <taxon>Poaceae</taxon>
        <taxon>PACMAD clade</taxon>
        <taxon>Arundinoideae</taxon>
        <taxon>Arundineae</taxon>
        <taxon>Arundo</taxon>
    </lineage>
</organism>
<protein>
    <submittedName>
        <fullName evidence="1">Uncharacterized protein</fullName>
    </submittedName>
</protein>
<dbReference type="AlphaFoldDB" id="A0A0A9FI94"/>
<evidence type="ECO:0000313" key="1">
    <source>
        <dbReference type="EMBL" id="JAE09851.1"/>
    </source>
</evidence>